<sequence>MPPLGQSLAQGLFSREVGRSSSLGYGRGVNQHKLQADLLSKLDFEAKSTVIPLPPATVTSGLPIVAKFNRNPSFSNCQLLAVGGEEGVVTIASTECVSALEKGALDGSWRPRAHWSCHRNSIFDLAWAKSDSVMYTASGQQHVGVWDTDTATALAVAEGHDGSVKCISPLHLCEDVFVTGARDGRIMLYDARCPGFSSQAVGRRVHAGTDLDNAPVLSPIWVQQNAHTPHTANSSRASTKIAKPVAVTVTSVVFLPFSYLLASAGANDTVVKLWDLRMHGLPICDLELPKSAIESVGAGRVGGPKAKLTGAGTSGIPCEVAEFTCPARTSAVGVTHLTVSETGDRLLVSCLDSQHHLFALSHLMSGPLATWCAPPPAVKSSFYMRSAFSPCGNYILSGSRDCGAHIWTAANPQRPPITLPHEQEVTGVAWCGGDWSRVATCSDSGEVRLWTLNRLPAREARPVETVTPAMASHVVELDSSGYGDAEAEQRQKAQAAAAAKPGQFSYPVSGPVDADRGRRCATKPIIKRTVQLRLNLQPVPASTQLVSTTRTAAAVPANTNAAKAVSGQTERIVPLFTVMEEPAAAKDAAHAHIAALTKDIILLAPGGDTSRQDCKLAPACAAAARRSVPSSPVSSAPSQPAAPTGPASVRRAMLPPVPIFSPAGNCWQEQPPEVGLLHCTLAAVTLPQAATLETVVKRGSDAAPSARATMKALRADQVCTQSPTCLPQMSGELGTDSPDDLAASGPQSSVSGDPCGHHLLGNPLVRPSGQPPEPRHSSSFLPSPGAFTAARARPQSPRTMPVVLNRFPTFLGAFSPSQSPSLGGCGMFSNGHGSGAYSNGCIVGTPTGSQRIPSGQSYQAPQGVIDQILRNSPRYGSRASLGGGGLEGALSHRLRRLSADELEVDAGEVAIPRRLFANDREADGQPHDNGTNVPIVDCTENLGECRAVSSGAAIVAAVDSLLQHPSLQGHGPQSGPELATTRRPRSSLDPSIYDIQDGQDVGPALRYRATHPDETGPYVRFLDSAGENEDANFRRSVPQFTPDAVDMRFPWESFVPAERRDGVIATNTADDTAEHNDDLVLRRSDSGFLEHRGRDDDSDSDWDFDPYDDKENVPPSEPLPAPASSSSTGGSSGYAPFASPSPWDGQEVDQPLPVPLLEPFSTTPTRAATTSTGGATATDGTPEQRRVRPTIPFAAGYLFPMAPAPTPCREGRPTQPESTPSLHSEPTISAGIAQKSDTDIAGSYEVDSYPDGDDVRQMASLAQERLLAADAVPRSPLCKDQGAGVAEPDLSQSQGPSLNGAEISDGNAEEDTAYNQHVPQHNCDTLTPTKRPWRTCSSSEDYDCCPNERSPSPTRRVRAFGALSGPAPTPSCGKQGGAGTLANAMPTPSIRGSRHGGASRLAPAPGAGYLVTIAATTCAGIGSESPMPKVGTASRTGGRYTVTSNEYLRRRAGDERERGLMSPFGFGKFTSTTMLGDFSQAQCTTSRCANTQHDVGATGPGRGPCVASGNVMDVEAEDERRVPKLQFPEDDEMEDMARSVRSLSCVFETQMQGSSTLMVPCTYGVEGDEVQEGGSLGQVEQELRREVLSFEEHTVACQAMLPQGPCDESEVLDGGEKVGYFEPGASDNHGAGAEGQGRQRSFRFSTISDRSQEQQHSHLVSWAQQLQGSAVHLDENSRSFPANVTQAAAVAATGNRGLRTGCNGQGLVLPREQRGPPPVHSRLSFGAQGLHEMLALSSALGHPSGQGSSRARQLHALPHALQKLPDGVVAGSQEPAANDVCCIAAEEEQLLLAPLLRKHRQQTLQQCWGDASQRHATLLGMRPFGPAIGVALPPSRILGPTGLMSPKYFR</sequence>
<dbReference type="Proteomes" id="UP000747110">
    <property type="component" value="Unassembled WGS sequence"/>
</dbReference>
<dbReference type="EMBL" id="BNCP01000062">
    <property type="protein sequence ID" value="GIL91049.1"/>
    <property type="molecule type" value="Genomic_DNA"/>
</dbReference>
<feature type="region of interest" description="Disordered" evidence="5">
    <location>
        <begin position="628"/>
        <end position="649"/>
    </location>
</feature>
<dbReference type="PANTHER" id="PTHR22852:SF0">
    <property type="entry name" value="DENTICLELESS PROTEIN HOMOLOG"/>
    <property type="match status" value="1"/>
</dbReference>
<evidence type="ECO:0000256" key="5">
    <source>
        <dbReference type="SAM" id="MobiDB-lite"/>
    </source>
</evidence>
<feature type="region of interest" description="Disordered" evidence="5">
    <location>
        <begin position="965"/>
        <end position="997"/>
    </location>
</feature>
<evidence type="ECO:0000256" key="2">
    <source>
        <dbReference type="ARBA" id="ARBA00022786"/>
    </source>
</evidence>
<dbReference type="Pfam" id="PF00400">
    <property type="entry name" value="WD40"/>
    <property type="match status" value="3"/>
</dbReference>
<keyword evidence="8" id="KW-1185">Reference proteome</keyword>
<evidence type="ECO:0000313" key="6">
    <source>
        <dbReference type="EMBL" id="GIL91049.1"/>
    </source>
</evidence>
<feature type="region of interest" description="Disordered" evidence="5">
    <location>
        <begin position="714"/>
        <end position="798"/>
    </location>
</feature>
<evidence type="ECO:0000313" key="7">
    <source>
        <dbReference type="EMBL" id="GIM05014.1"/>
    </source>
</evidence>
<feature type="compositionally biased region" description="Low complexity" evidence="5">
    <location>
        <begin position="628"/>
        <end position="648"/>
    </location>
</feature>
<dbReference type="GO" id="GO:0043161">
    <property type="term" value="P:proteasome-mediated ubiquitin-dependent protein catabolic process"/>
    <property type="evidence" value="ECO:0007669"/>
    <property type="project" value="TreeGrafter"/>
</dbReference>
<dbReference type="SUPFAM" id="SSF50978">
    <property type="entry name" value="WD40 repeat-like"/>
    <property type="match status" value="1"/>
</dbReference>
<dbReference type="InterPro" id="IPR001680">
    <property type="entry name" value="WD40_rpt"/>
</dbReference>
<dbReference type="InterPro" id="IPR015943">
    <property type="entry name" value="WD40/YVTN_repeat-like_dom_sf"/>
</dbReference>
<protein>
    <submittedName>
        <fullName evidence="6">Uncharacterized protein</fullName>
    </submittedName>
</protein>
<feature type="region of interest" description="Disordered" evidence="5">
    <location>
        <begin position="1319"/>
        <end position="1353"/>
    </location>
</feature>
<dbReference type="Proteomes" id="UP000722791">
    <property type="component" value="Unassembled WGS sequence"/>
</dbReference>
<feature type="region of interest" description="Disordered" evidence="5">
    <location>
        <begin position="1089"/>
        <end position="1251"/>
    </location>
</feature>
<reference evidence="6" key="1">
    <citation type="journal article" date="2021" name="Proc. Natl. Acad. Sci. U.S.A.">
        <title>Three genomes in the algal genus Volvox reveal the fate of a haploid sex-determining region after a transition to homothallism.</title>
        <authorList>
            <person name="Yamamoto K."/>
            <person name="Hamaji T."/>
            <person name="Kawai-Toyooka H."/>
            <person name="Matsuzaki R."/>
            <person name="Takahashi F."/>
            <person name="Nishimura Y."/>
            <person name="Kawachi M."/>
            <person name="Noguchi H."/>
            <person name="Minakuchi Y."/>
            <person name="Umen J.G."/>
            <person name="Toyoda A."/>
            <person name="Nozaki H."/>
        </authorList>
    </citation>
    <scope>NUCLEOTIDE SEQUENCE</scope>
    <source>
        <strain evidence="7">NIES-3785</strain>
        <strain evidence="6">NIES-3786</strain>
    </source>
</reference>
<evidence type="ECO:0000256" key="4">
    <source>
        <dbReference type="PROSITE-ProRule" id="PRU00221"/>
    </source>
</evidence>
<dbReference type="GO" id="GO:0030674">
    <property type="term" value="F:protein-macromolecule adaptor activity"/>
    <property type="evidence" value="ECO:0007669"/>
    <property type="project" value="TreeGrafter"/>
</dbReference>
<evidence type="ECO:0000256" key="3">
    <source>
        <dbReference type="ARBA" id="ARBA00038344"/>
    </source>
</evidence>
<feature type="repeat" description="WD" evidence="4">
    <location>
        <begin position="115"/>
        <end position="156"/>
    </location>
</feature>
<organism evidence="6 8">
    <name type="scientific">Volvox reticuliferus</name>
    <dbReference type="NCBI Taxonomy" id="1737510"/>
    <lineage>
        <taxon>Eukaryota</taxon>
        <taxon>Viridiplantae</taxon>
        <taxon>Chlorophyta</taxon>
        <taxon>core chlorophytes</taxon>
        <taxon>Chlorophyceae</taxon>
        <taxon>CS clade</taxon>
        <taxon>Chlamydomonadales</taxon>
        <taxon>Volvocaceae</taxon>
        <taxon>Volvox</taxon>
    </lineage>
</organism>
<name>A0A8J4CWC9_9CHLO</name>
<comment type="pathway">
    <text evidence="1">Protein modification; protein ubiquitination.</text>
</comment>
<keyword evidence="4" id="KW-0853">WD repeat</keyword>
<feature type="compositionally biased region" description="Low complexity" evidence="5">
    <location>
        <begin position="1122"/>
        <end position="1136"/>
    </location>
</feature>
<accession>A0A8J4CWC9</accession>
<evidence type="ECO:0000313" key="8">
    <source>
        <dbReference type="Proteomes" id="UP000747110"/>
    </source>
</evidence>
<dbReference type="InterPro" id="IPR036322">
    <property type="entry name" value="WD40_repeat_dom_sf"/>
</dbReference>
<feature type="compositionally biased region" description="Polar residues" evidence="5">
    <location>
        <begin position="1215"/>
        <end position="1227"/>
    </location>
</feature>
<keyword evidence="2" id="KW-0833">Ubl conjugation pathway</keyword>
<proteinExistence type="inferred from homology"/>
<feature type="compositionally biased region" description="Polar residues" evidence="5">
    <location>
        <begin position="718"/>
        <end position="727"/>
    </location>
</feature>
<feature type="compositionally biased region" description="Acidic residues" evidence="5">
    <location>
        <begin position="1096"/>
        <end position="1106"/>
    </location>
</feature>
<dbReference type="OrthoDB" id="2096344at2759"/>
<gene>
    <name evidence="6" type="ORF">Vretifemale_18725</name>
    <name evidence="7" type="ORF">Vretimale_9480</name>
</gene>
<evidence type="ECO:0000256" key="1">
    <source>
        <dbReference type="ARBA" id="ARBA00004906"/>
    </source>
</evidence>
<dbReference type="Gene3D" id="2.130.10.10">
    <property type="entry name" value="YVTN repeat-like/Quinoprotein amine dehydrogenase"/>
    <property type="match status" value="2"/>
</dbReference>
<comment type="caution">
    <text evidence="6">The sequence shown here is derived from an EMBL/GenBank/DDBJ whole genome shotgun (WGS) entry which is preliminary data.</text>
</comment>
<dbReference type="InterPro" id="IPR051865">
    <property type="entry name" value="WD-repeat_CDT2_adapter"/>
</dbReference>
<feature type="compositionally biased region" description="Low complexity" evidence="5">
    <location>
        <begin position="1162"/>
        <end position="1181"/>
    </location>
</feature>
<dbReference type="GO" id="GO:0005634">
    <property type="term" value="C:nucleus"/>
    <property type="evidence" value="ECO:0007669"/>
    <property type="project" value="TreeGrafter"/>
</dbReference>
<dbReference type="PANTHER" id="PTHR22852">
    <property type="entry name" value="LETHAL 2 DENTICLELESS PROTEIN RETINOIC ACID-REGULATED NUCLEAR MATRIX-ASSOCIATED PROTEIN"/>
    <property type="match status" value="1"/>
</dbReference>
<dbReference type="PROSITE" id="PS50082">
    <property type="entry name" value="WD_REPEATS_2"/>
    <property type="match status" value="1"/>
</dbReference>
<feature type="compositionally biased region" description="Polar residues" evidence="5">
    <location>
        <begin position="1319"/>
        <end position="1328"/>
    </location>
</feature>
<comment type="similarity">
    <text evidence="3">Belongs to the WD repeat cdt2 family.</text>
</comment>
<dbReference type="SMART" id="SM00320">
    <property type="entry name" value="WD40"/>
    <property type="match status" value="6"/>
</dbReference>
<feature type="region of interest" description="Disordered" evidence="5">
    <location>
        <begin position="1278"/>
        <end position="1305"/>
    </location>
</feature>
<dbReference type="EMBL" id="BNCQ01000017">
    <property type="protein sequence ID" value="GIM05014.1"/>
    <property type="molecule type" value="Genomic_DNA"/>
</dbReference>